<protein>
    <recommendedName>
        <fullName evidence="3">AMP-dependent synthetase/ligase domain-containing protein</fullName>
    </recommendedName>
</protein>
<evidence type="ECO:0000313" key="4">
    <source>
        <dbReference type="EMBL" id="WAQ89002.1"/>
    </source>
</evidence>
<reference evidence="4" key="1">
    <citation type="submission" date="2022-10" db="EMBL/GenBank/DDBJ databases">
        <title>Puccinia triticina Genome sequencing and assembly.</title>
        <authorList>
            <person name="Li C."/>
        </authorList>
    </citation>
    <scope>NUCLEOTIDE SEQUENCE</scope>
    <source>
        <strain evidence="4">Pt15</strain>
    </source>
</reference>
<evidence type="ECO:0000259" key="3">
    <source>
        <dbReference type="Pfam" id="PF00501"/>
    </source>
</evidence>
<dbReference type="PANTHER" id="PTHR43201">
    <property type="entry name" value="ACYL-COA SYNTHETASE"/>
    <property type="match status" value="1"/>
</dbReference>
<dbReference type="Gene3D" id="3.40.50.12780">
    <property type="entry name" value="N-terminal domain of ligase-like"/>
    <property type="match status" value="1"/>
</dbReference>
<dbReference type="SUPFAM" id="SSF56801">
    <property type="entry name" value="Acetyl-CoA synthetase-like"/>
    <property type="match status" value="1"/>
</dbReference>
<evidence type="ECO:0000313" key="5">
    <source>
        <dbReference type="Proteomes" id="UP001164743"/>
    </source>
</evidence>
<dbReference type="RefSeq" id="XP_053024557.1">
    <property type="nucleotide sequence ID" value="XM_053160599.1"/>
</dbReference>
<evidence type="ECO:0000256" key="1">
    <source>
        <dbReference type="ARBA" id="ARBA00006432"/>
    </source>
</evidence>
<name>A0ABY7CX30_9BASI</name>
<dbReference type="Proteomes" id="UP001164743">
    <property type="component" value="Chromosome 10A"/>
</dbReference>
<sequence>MAASTLPSYLFQSQPHPHRPAILLPPSALLASELPLSICYKELKDYTASLAAQLGSFGPPQTTVSLSLTNSLEFVAAFLALAQNSFIAAPLNPGYTQDEAEFYLS</sequence>
<dbReference type="EMBL" id="CP110430">
    <property type="protein sequence ID" value="WAQ89002.1"/>
    <property type="molecule type" value="Genomic_DNA"/>
</dbReference>
<organism evidence="4 5">
    <name type="scientific">Puccinia triticina</name>
    <dbReference type="NCBI Taxonomy" id="208348"/>
    <lineage>
        <taxon>Eukaryota</taxon>
        <taxon>Fungi</taxon>
        <taxon>Dikarya</taxon>
        <taxon>Basidiomycota</taxon>
        <taxon>Pucciniomycotina</taxon>
        <taxon>Pucciniomycetes</taxon>
        <taxon>Pucciniales</taxon>
        <taxon>Pucciniaceae</taxon>
        <taxon>Puccinia</taxon>
    </lineage>
</organism>
<evidence type="ECO:0000256" key="2">
    <source>
        <dbReference type="ARBA" id="ARBA00022598"/>
    </source>
</evidence>
<dbReference type="GeneID" id="77801494"/>
<dbReference type="InterPro" id="IPR000873">
    <property type="entry name" value="AMP-dep_synth/lig_dom"/>
</dbReference>
<proteinExistence type="inferred from homology"/>
<dbReference type="PANTHER" id="PTHR43201:SF5">
    <property type="entry name" value="MEDIUM-CHAIN ACYL-COA LIGASE ACSF2, MITOCHONDRIAL"/>
    <property type="match status" value="1"/>
</dbReference>
<keyword evidence="2" id="KW-0436">Ligase</keyword>
<feature type="domain" description="AMP-dependent synthetase/ligase" evidence="3">
    <location>
        <begin position="36"/>
        <end position="104"/>
    </location>
</feature>
<accession>A0ABY7CX30</accession>
<keyword evidence="5" id="KW-1185">Reference proteome</keyword>
<gene>
    <name evidence="4" type="ORF">PtA15_10A425</name>
</gene>
<dbReference type="Pfam" id="PF00501">
    <property type="entry name" value="AMP-binding"/>
    <property type="match status" value="1"/>
</dbReference>
<comment type="similarity">
    <text evidence="1">Belongs to the ATP-dependent AMP-binding enzyme family.</text>
</comment>
<dbReference type="InterPro" id="IPR042099">
    <property type="entry name" value="ANL_N_sf"/>
</dbReference>